<sequence>MWAYDVGGTNIIGKWFGYRKADPGGKKTSPLDDVHVATWPKEWISEFNELLTALRRITDLEPEQAELLEGILAGPLTTADGLAAAGVKFPQNPKDRKPRHGLPPADPDSEQGMII</sequence>
<evidence type="ECO:0000313" key="3">
    <source>
        <dbReference type="Proteomes" id="UP000578077"/>
    </source>
</evidence>
<keyword evidence="3" id="KW-1185">Reference proteome</keyword>
<protein>
    <recommendedName>
        <fullName evidence="4">Type ISP restriction-modification enzyme LLaBIII C-terminal specificity domain-containing protein</fullName>
    </recommendedName>
</protein>
<name>A0A841E881_9ACTN</name>
<reference evidence="2 3" key="1">
    <citation type="submission" date="2020-08" db="EMBL/GenBank/DDBJ databases">
        <title>Sequencing the genomes of 1000 actinobacteria strains.</title>
        <authorList>
            <person name="Klenk H.-P."/>
        </authorList>
    </citation>
    <scope>NUCLEOTIDE SEQUENCE [LARGE SCALE GENOMIC DNA]</scope>
    <source>
        <strain evidence="2 3">DSM 44593</strain>
    </source>
</reference>
<dbReference type="AlphaFoldDB" id="A0A841E881"/>
<gene>
    <name evidence="2" type="ORF">HNR25_003918</name>
</gene>
<evidence type="ECO:0000313" key="2">
    <source>
        <dbReference type="EMBL" id="MBB6000167.1"/>
    </source>
</evidence>
<organism evidence="2 3">
    <name type="scientific">Streptomonospora salina</name>
    <dbReference type="NCBI Taxonomy" id="104205"/>
    <lineage>
        <taxon>Bacteria</taxon>
        <taxon>Bacillati</taxon>
        <taxon>Actinomycetota</taxon>
        <taxon>Actinomycetes</taxon>
        <taxon>Streptosporangiales</taxon>
        <taxon>Nocardiopsidaceae</taxon>
        <taxon>Streptomonospora</taxon>
    </lineage>
</organism>
<accession>A0A841E881</accession>
<dbReference type="EMBL" id="JACHLY010000001">
    <property type="protein sequence ID" value="MBB6000167.1"/>
    <property type="molecule type" value="Genomic_DNA"/>
</dbReference>
<feature type="region of interest" description="Disordered" evidence="1">
    <location>
        <begin position="83"/>
        <end position="115"/>
    </location>
</feature>
<evidence type="ECO:0000256" key="1">
    <source>
        <dbReference type="SAM" id="MobiDB-lite"/>
    </source>
</evidence>
<proteinExistence type="predicted"/>
<evidence type="ECO:0008006" key="4">
    <source>
        <dbReference type="Google" id="ProtNLM"/>
    </source>
</evidence>
<comment type="caution">
    <text evidence="2">The sequence shown here is derived from an EMBL/GenBank/DDBJ whole genome shotgun (WGS) entry which is preliminary data.</text>
</comment>
<dbReference type="Proteomes" id="UP000578077">
    <property type="component" value="Unassembled WGS sequence"/>
</dbReference>